<feature type="chain" id="PRO_5045349336" description="Secreted protein" evidence="1">
    <location>
        <begin position="24"/>
        <end position="173"/>
    </location>
</feature>
<organism evidence="2 3">
    <name type="scientific">Nguyenibacter vanlangensis</name>
    <dbReference type="NCBI Taxonomy" id="1216886"/>
    <lineage>
        <taxon>Bacteria</taxon>
        <taxon>Pseudomonadati</taxon>
        <taxon>Pseudomonadota</taxon>
        <taxon>Alphaproteobacteria</taxon>
        <taxon>Acetobacterales</taxon>
        <taxon>Acetobacteraceae</taxon>
        <taxon>Nguyenibacter</taxon>
    </lineage>
</organism>
<sequence>MRKTGLRLALILPALMAASPGRAAPQRAPDTPTPARVAAAIAADGPQRALGRLADSDQFDTVTDGIAAADPAWLALVPGMAPGLDSDSGPAVAGALALALPQNARLVLQVLDARYAALDPRHVCARPFMRDAVPDVAGYVRRTRAALRRMRDRSLRAVRDQCLAALGPAKGAP</sequence>
<dbReference type="RefSeq" id="WP_342627492.1">
    <property type="nucleotide sequence ID" value="NZ_CP152276.1"/>
</dbReference>
<dbReference type="Proteomes" id="UP001449795">
    <property type="component" value="Chromosome"/>
</dbReference>
<keyword evidence="3" id="KW-1185">Reference proteome</keyword>
<proteinExistence type="predicted"/>
<evidence type="ECO:0000313" key="2">
    <source>
        <dbReference type="EMBL" id="XAE41614.1"/>
    </source>
</evidence>
<dbReference type="EMBL" id="CP152276">
    <property type="protein sequence ID" value="XAE41614.1"/>
    <property type="molecule type" value="Genomic_DNA"/>
</dbReference>
<evidence type="ECO:0008006" key="4">
    <source>
        <dbReference type="Google" id="ProtNLM"/>
    </source>
</evidence>
<evidence type="ECO:0000256" key="1">
    <source>
        <dbReference type="SAM" id="SignalP"/>
    </source>
</evidence>
<keyword evidence="1" id="KW-0732">Signal</keyword>
<protein>
    <recommendedName>
        <fullName evidence="4">Secreted protein</fullName>
    </recommendedName>
</protein>
<accession>A0ABZ3D1I1</accession>
<evidence type="ECO:0000313" key="3">
    <source>
        <dbReference type="Proteomes" id="UP001449795"/>
    </source>
</evidence>
<name>A0ABZ3D1I1_9PROT</name>
<gene>
    <name evidence="2" type="ORF">AAC691_15150</name>
</gene>
<feature type="signal peptide" evidence="1">
    <location>
        <begin position="1"/>
        <end position="23"/>
    </location>
</feature>
<reference evidence="2 3" key="1">
    <citation type="submission" date="2024-04" db="EMBL/GenBank/DDBJ databases">
        <title>Complete genome sequence of Nguyenibacter vanlangesis HBCM-1154, a strain capable of nitrogen fixation, IAA production, and phosphorus solubilization isolated from sugarcane soil.</title>
        <authorList>
            <person name="MY HANH P."/>
        </authorList>
    </citation>
    <scope>NUCLEOTIDE SEQUENCE [LARGE SCALE GENOMIC DNA]</scope>
    <source>
        <strain evidence="2 3">HBCM 1154</strain>
    </source>
</reference>